<comment type="caution">
    <text evidence="3">The sequence shown here is derived from an EMBL/GenBank/DDBJ whole genome shotgun (WGS) entry which is preliminary data.</text>
</comment>
<dbReference type="Pfam" id="PF13490">
    <property type="entry name" value="zf-HC2"/>
    <property type="match status" value="1"/>
</dbReference>
<name>A0A3M2L1Q7_9NOCA</name>
<proteinExistence type="predicted"/>
<evidence type="ECO:0000313" key="3">
    <source>
        <dbReference type="EMBL" id="RMI28478.1"/>
    </source>
</evidence>
<accession>A0A3M2L1Q7</accession>
<dbReference type="AlphaFoldDB" id="A0A3M2L1Q7"/>
<evidence type="ECO:0000256" key="1">
    <source>
        <dbReference type="SAM" id="MobiDB-lite"/>
    </source>
</evidence>
<dbReference type="OrthoDB" id="5197868at2"/>
<feature type="compositionally biased region" description="Polar residues" evidence="1">
    <location>
        <begin position="88"/>
        <end position="101"/>
    </location>
</feature>
<dbReference type="EMBL" id="RFFH01000021">
    <property type="protein sequence ID" value="RMI28478.1"/>
    <property type="molecule type" value="Genomic_DNA"/>
</dbReference>
<reference evidence="3 4" key="1">
    <citation type="submission" date="2018-10" db="EMBL/GenBank/DDBJ databases">
        <title>Isolation from cow dung.</title>
        <authorList>
            <person name="Ling L."/>
        </authorList>
    </citation>
    <scope>NUCLEOTIDE SEQUENCE [LARGE SCALE GENOMIC DNA]</scope>
    <source>
        <strain evidence="3 4">NEAU-LL90</strain>
    </source>
</reference>
<sequence>MTCETIREALSARIDGEAEPQETGPVDRHLAVCAPCRTWFQYAVVLRTALLPHVGSTPDLTAAILRRLPEAGCEPEITLSSDRKRCRTTSPTHRSGPSKQSSAERPEAADGDDRAARAQRILAP</sequence>
<dbReference type="InterPro" id="IPR027383">
    <property type="entry name" value="Znf_put"/>
</dbReference>
<feature type="region of interest" description="Disordered" evidence="1">
    <location>
        <begin position="79"/>
        <end position="124"/>
    </location>
</feature>
<dbReference type="RefSeq" id="WP_122191552.1">
    <property type="nucleotide sequence ID" value="NZ_RFFH01000021.1"/>
</dbReference>
<feature type="compositionally biased region" description="Basic and acidic residues" evidence="1">
    <location>
        <begin position="102"/>
        <end position="116"/>
    </location>
</feature>
<organism evidence="3 4">
    <name type="scientific">Nocardia stercoris</name>
    <dbReference type="NCBI Taxonomy" id="2483361"/>
    <lineage>
        <taxon>Bacteria</taxon>
        <taxon>Bacillati</taxon>
        <taxon>Actinomycetota</taxon>
        <taxon>Actinomycetes</taxon>
        <taxon>Mycobacteriales</taxon>
        <taxon>Nocardiaceae</taxon>
        <taxon>Nocardia</taxon>
    </lineage>
</organism>
<gene>
    <name evidence="3" type="ORF">EBN03_30135</name>
</gene>
<protein>
    <recommendedName>
        <fullName evidence="2">Putative zinc-finger domain-containing protein</fullName>
    </recommendedName>
</protein>
<dbReference type="Proteomes" id="UP000279275">
    <property type="component" value="Unassembled WGS sequence"/>
</dbReference>
<feature type="domain" description="Putative zinc-finger" evidence="2">
    <location>
        <begin position="3"/>
        <end position="37"/>
    </location>
</feature>
<keyword evidence="4" id="KW-1185">Reference proteome</keyword>
<evidence type="ECO:0000313" key="4">
    <source>
        <dbReference type="Proteomes" id="UP000279275"/>
    </source>
</evidence>
<evidence type="ECO:0000259" key="2">
    <source>
        <dbReference type="Pfam" id="PF13490"/>
    </source>
</evidence>